<dbReference type="GO" id="GO:0043531">
    <property type="term" value="F:ADP binding"/>
    <property type="evidence" value="ECO:0007669"/>
    <property type="project" value="InterPro"/>
</dbReference>
<dbReference type="SUPFAM" id="SSF52540">
    <property type="entry name" value="P-loop containing nucleoside triphosphate hydrolases"/>
    <property type="match status" value="1"/>
</dbReference>
<comment type="caution">
    <text evidence="3">The sequence shown here is derived from an EMBL/GenBank/DDBJ whole genome shotgun (WGS) entry which is preliminary data.</text>
</comment>
<evidence type="ECO:0000256" key="1">
    <source>
        <dbReference type="ARBA" id="ARBA00022821"/>
    </source>
</evidence>
<dbReference type="AlphaFoldDB" id="A0AAD7VF37"/>
<dbReference type="InterPro" id="IPR027417">
    <property type="entry name" value="P-loop_NTPase"/>
</dbReference>
<evidence type="ECO:0000313" key="3">
    <source>
        <dbReference type="EMBL" id="KAJ7973522.1"/>
    </source>
</evidence>
<name>A0AAD7VF37_QUISA</name>
<dbReference type="GO" id="GO:0006952">
    <property type="term" value="P:defense response"/>
    <property type="evidence" value="ECO:0007669"/>
    <property type="project" value="UniProtKB-KW"/>
</dbReference>
<dbReference type="Pfam" id="PF00931">
    <property type="entry name" value="NB-ARC"/>
    <property type="match status" value="1"/>
</dbReference>
<protein>
    <submittedName>
        <fullName evidence="3">Disease resistance protein</fullName>
    </submittedName>
</protein>
<dbReference type="Gene3D" id="3.40.50.300">
    <property type="entry name" value="P-loop containing nucleotide triphosphate hydrolases"/>
    <property type="match status" value="1"/>
</dbReference>
<accession>A0AAD7VF37</accession>
<proteinExistence type="predicted"/>
<gene>
    <name evidence="3" type="ORF">O6P43_011239</name>
</gene>
<keyword evidence="1" id="KW-0611">Plant defense</keyword>
<organism evidence="3 4">
    <name type="scientific">Quillaja saponaria</name>
    <name type="common">Soap bark tree</name>
    <dbReference type="NCBI Taxonomy" id="32244"/>
    <lineage>
        <taxon>Eukaryota</taxon>
        <taxon>Viridiplantae</taxon>
        <taxon>Streptophyta</taxon>
        <taxon>Embryophyta</taxon>
        <taxon>Tracheophyta</taxon>
        <taxon>Spermatophyta</taxon>
        <taxon>Magnoliopsida</taxon>
        <taxon>eudicotyledons</taxon>
        <taxon>Gunneridae</taxon>
        <taxon>Pentapetalae</taxon>
        <taxon>rosids</taxon>
        <taxon>fabids</taxon>
        <taxon>Fabales</taxon>
        <taxon>Quillajaceae</taxon>
        <taxon>Quillaja</taxon>
    </lineage>
</organism>
<reference evidence="3" key="1">
    <citation type="journal article" date="2023" name="Science">
        <title>Elucidation of the pathway for biosynthesis of saponin adjuvants from the soapbark tree.</title>
        <authorList>
            <person name="Reed J."/>
            <person name="Orme A."/>
            <person name="El-Demerdash A."/>
            <person name="Owen C."/>
            <person name="Martin L.B.B."/>
            <person name="Misra R.C."/>
            <person name="Kikuchi S."/>
            <person name="Rejzek M."/>
            <person name="Martin A.C."/>
            <person name="Harkess A."/>
            <person name="Leebens-Mack J."/>
            <person name="Louveau T."/>
            <person name="Stephenson M.J."/>
            <person name="Osbourn A."/>
        </authorList>
    </citation>
    <scope>NUCLEOTIDE SEQUENCE</scope>
    <source>
        <strain evidence="3">S10</strain>
    </source>
</reference>
<sequence length="453" mass="51542">MASDVGRLLTEKFMASLQAAQSENSGLKLGLESIFEDIKDCVEMNEEKIWYFPASSLYDLNDELAECLISVHHCRKLKKNLFCLKYFSRFYLLWQKNKIKNRLSAVKSKLDDLLKEDTSPIKFCLTNFWKDPDTRFEEDCACASKIIGLGGYEEKIMGWLSDNGFKAIGICGMGGSGKTALITQVLSSTSVCEKYSPIIRVCFSDIYTCVEVDIEGKIVKHSEMLDVQEVIVKCMLEKLKYDIDGLTKDFSYSELLEILNLLLMSKKYLIVMEDVWHRNDWYKGLATVQEDDRMSDLFWHALPKDTGGAVIISSRIKEVAEEMVGMNLINLEPLNEDTCRELILHIIKEENLVTLENTALRNIMDDAVHQCHGLPLAAKTLAKIVHKQVSRTQSLKKFIATQQGERQSISKEDVLVQPEMEGTSTRVEIQEIEEEEAEIVEGDSYAYQKTSSI</sequence>
<keyword evidence="4" id="KW-1185">Reference proteome</keyword>
<dbReference type="KEGG" id="qsa:O6P43_011239"/>
<dbReference type="EMBL" id="JARAOO010000004">
    <property type="protein sequence ID" value="KAJ7973522.1"/>
    <property type="molecule type" value="Genomic_DNA"/>
</dbReference>
<evidence type="ECO:0000259" key="2">
    <source>
        <dbReference type="Pfam" id="PF00931"/>
    </source>
</evidence>
<dbReference type="InterPro" id="IPR002182">
    <property type="entry name" value="NB-ARC"/>
</dbReference>
<dbReference type="PRINTS" id="PR00364">
    <property type="entry name" value="DISEASERSIST"/>
</dbReference>
<evidence type="ECO:0000313" key="4">
    <source>
        <dbReference type="Proteomes" id="UP001163823"/>
    </source>
</evidence>
<dbReference type="Proteomes" id="UP001163823">
    <property type="component" value="Chromosome 4"/>
</dbReference>
<dbReference type="PANTHER" id="PTHR36766">
    <property type="entry name" value="PLANT BROAD-SPECTRUM MILDEW RESISTANCE PROTEIN RPW8"/>
    <property type="match status" value="1"/>
</dbReference>
<feature type="domain" description="NB-ARC" evidence="2">
    <location>
        <begin position="154"/>
        <end position="346"/>
    </location>
</feature>